<dbReference type="GO" id="GO:0004783">
    <property type="term" value="F:sulfite reductase (NADPH) activity"/>
    <property type="evidence" value="ECO:0007669"/>
    <property type="project" value="UniProtKB-EC"/>
</dbReference>
<evidence type="ECO:0000256" key="8">
    <source>
        <dbReference type="ARBA" id="ARBA00022857"/>
    </source>
</evidence>
<dbReference type="InterPro" id="IPR010199">
    <property type="entry name" value="CysJ"/>
</dbReference>
<keyword evidence="3" id="KW-0813">Transport</keyword>
<evidence type="ECO:0000313" key="13">
    <source>
        <dbReference type="EMBL" id="MPL97367.1"/>
    </source>
</evidence>
<keyword evidence="5" id="KW-0285">Flavoprotein</keyword>
<keyword evidence="6" id="KW-0288">FMN</keyword>
<dbReference type="InterPro" id="IPR008254">
    <property type="entry name" value="Flavodoxin/NO_synth"/>
</dbReference>
<evidence type="ECO:0000256" key="6">
    <source>
        <dbReference type="ARBA" id="ARBA00022643"/>
    </source>
</evidence>
<dbReference type="GO" id="GO:0019344">
    <property type="term" value="P:cysteine biosynthetic process"/>
    <property type="evidence" value="ECO:0007669"/>
    <property type="project" value="InterPro"/>
</dbReference>
<dbReference type="InterPro" id="IPR003097">
    <property type="entry name" value="CysJ-like_FAD-binding"/>
</dbReference>
<gene>
    <name evidence="13" type="primary">cysJ_1</name>
    <name evidence="13" type="ORF">SDC9_43557</name>
</gene>
<evidence type="ECO:0000256" key="2">
    <source>
        <dbReference type="ARBA" id="ARBA00001974"/>
    </source>
</evidence>
<comment type="cofactor">
    <cofactor evidence="2">
        <name>FAD</name>
        <dbReference type="ChEBI" id="CHEBI:57692"/>
    </cofactor>
</comment>
<dbReference type="FunFam" id="3.40.50.80:FF:000001">
    <property type="entry name" value="NADPH--cytochrome P450 reductase 1"/>
    <property type="match status" value="1"/>
</dbReference>
<dbReference type="Pfam" id="PF00258">
    <property type="entry name" value="Flavodoxin_1"/>
    <property type="match status" value="1"/>
</dbReference>
<dbReference type="InterPro" id="IPR001433">
    <property type="entry name" value="OxRdtase_FAD/NAD-bd"/>
</dbReference>
<accession>A0A644W197</accession>
<evidence type="ECO:0000256" key="5">
    <source>
        <dbReference type="ARBA" id="ARBA00022630"/>
    </source>
</evidence>
<keyword evidence="4" id="KW-0028">Amino-acid biosynthesis</keyword>
<keyword evidence="7" id="KW-0274">FAD</keyword>
<dbReference type="GO" id="GO:0050660">
    <property type="term" value="F:flavin adenine dinucleotide binding"/>
    <property type="evidence" value="ECO:0007669"/>
    <property type="project" value="InterPro"/>
</dbReference>
<dbReference type="NCBIfam" id="TIGR01931">
    <property type="entry name" value="cysJ"/>
    <property type="match status" value="1"/>
</dbReference>
<dbReference type="InterPro" id="IPR017938">
    <property type="entry name" value="Riboflavin_synthase-like_b-brl"/>
</dbReference>
<evidence type="ECO:0000259" key="12">
    <source>
        <dbReference type="PROSITE" id="PS51384"/>
    </source>
</evidence>
<dbReference type="Pfam" id="PF00667">
    <property type="entry name" value="FAD_binding_1"/>
    <property type="match status" value="1"/>
</dbReference>
<dbReference type="SUPFAM" id="SSF63380">
    <property type="entry name" value="Riboflavin synthase domain-like"/>
    <property type="match status" value="1"/>
</dbReference>
<protein>
    <submittedName>
        <fullName evidence="13">Sulfite reductase [NADPH] flavoprotein alpha-component</fullName>
        <ecNumber evidence="13">1.8.1.2</ecNumber>
    </submittedName>
</protein>
<dbReference type="PANTHER" id="PTHR19384:SF128">
    <property type="entry name" value="NADPH OXIDOREDUCTASE A"/>
    <property type="match status" value="1"/>
</dbReference>
<dbReference type="GO" id="GO:0005829">
    <property type="term" value="C:cytosol"/>
    <property type="evidence" value="ECO:0007669"/>
    <property type="project" value="TreeGrafter"/>
</dbReference>
<evidence type="ECO:0000256" key="4">
    <source>
        <dbReference type="ARBA" id="ARBA00022605"/>
    </source>
</evidence>
<proteinExistence type="predicted"/>
<dbReference type="InterPro" id="IPR001709">
    <property type="entry name" value="Flavoprot_Pyr_Nucl_cyt_Rdtase"/>
</dbReference>
<evidence type="ECO:0000256" key="3">
    <source>
        <dbReference type="ARBA" id="ARBA00022448"/>
    </source>
</evidence>
<dbReference type="PRINTS" id="PR00371">
    <property type="entry name" value="FPNCR"/>
</dbReference>
<keyword evidence="8" id="KW-0521">NADP</keyword>
<dbReference type="Gene3D" id="3.40.50.360">
    <property type="match status" value="1"/>
</dbReference>
<dbReference type="EC" id="1.8.1.2" evidence="13"/>
<dbReference type="CDD" id="cd06199">
    <property type="entry name" value="SiR"/>
    <property type="match status" value="1"/>
</dbReference>
<reference evidence="13" key="1">
    <citation type="submission" date="2019-08" db="EMBL/GenBank/DDBJ databases">
        <authorList>
            <person name="Kucharzyk K."/>
            <person name="Murdoch R.W."/>
            <person name="Higgins S."/>
            <person name="Loffler F."/>
        </authorList>
    </citation>
    <scope>NUCLEOTIDE SEQUENCE</scope>
</reference>
<dbReference type="PROSITE" id="PS50902">
    <property type="entry name" value="FLAVODOXIN_LIKE"/>
    <property type="match status" value="1"/>
</dbReference>
<dbReference type="Gene3D" id="3.40.50.80">
    <property type="entry name" value="Nucleotide-binding domain of ferredoxin-NADP reductase (FNR) module"/>
    <property type="match status" value="1"/>
</dbReference>
<dbReference type="SUPFAM" id="SSF52218">
    <property type="entry name" value="Flavoproteins"/>
    <property type="match status" value="1"/>
</dbReference>
<dbReference type="Gene3D" id="2.40.30.10">
    <property type="entry name" value="Translation factors"/>
    <property type="match status" value="1"/>
</dbReference>
<feature type="domain" description="Flavodoxin-like" evidence="11">
    <location>
        <begin position="63"/>
        <end position="201"/>
    </location>
</feature>
<sequence>MKTLISPFSEEQLENIKNLINPLNEIQLAWISGYLAGRSQLPLPQQNGKAAEVPVADQVNHKLTILYGSRTGNGKGLAKMTEKMAADIGLPVEVKSMEDYQPKELVNEKYLLIIVSTHGDGVPPFQAKVVYDHLHGKRAQRLDETQYAVLALGDSSYFHFCKTGKDFDSKLEALGAKRIREILCCDVDYKQSDEVWIQETLADFKRLTGSGNAETTVKPAGVKTEKSVRFTKQKPYAAQVFEKINLHGRGSERATLHIELQADVAGLSYEPGDSAGIIPVNAKELITELLQVTALNPDETIEINGIKRKLEEALYRDLELSKITPDVIKRYLEQFPDNKLEAVYKDQQALQTYIYGRDIVDLLTDYPVKLTAAQLVSILKPLQPRYYSIASSPNAYPGEIHLTVALVDYEQGGRNKRGTCTGFLSDVLEEDEHVPVFIESNPNFRLPANPATPIIMIGAGTGVAPYRAFVQERALNPGSGKSWLFFGNRHFETEFLYQTEWQQHLKSGALTRMDVAFSRDGEKPVYVQHRLLEQAGDIYQWIQNGAYIYICGDMKKMAVDVQNALSTILSQEGGYNADEAQEYLNRMQQEKRLQLDVY</sequence>
<dbReference type="PRINTS" id="PR00369">
    <property type="entry name" value="FLAVODOXIN"/>
</dbReference>
<dbReference type="InterPro" id="IPR029039">
    <property type="entry name" value="Flavoprotein-like_sf"/>
</dbReference>
<evidence type="ECO:0000256" key="9">
    <source>
        <dbReference type="ARBA" id="ARBA00022982"/>
    </source>
</evidence>
<keyword evidence="9" id="KW-0249">Electron transport</keyword>
<dbReference type="Gene3D" id="1.20.990.10">
    <property type="entry name" value="NADPH-cytochrome p450 Reductase, Chain A, domain 3"/>
    <property type="match status" value="1"/>
</dbReference>
<evidence type="ECO:0000259" key="11">
    <source>
        <dbReference type="PROSITE" id="PS50902"/>
    </source>
</evidence>
<dbReference type="Pfam" id="PF00175">
    <property type="entry name" value="NAD_binding_1"/>
    <property type="match status" value="1"/>
</dbReference>
<keyword evidence="10 13" id="KW-0560">Oxidoreductase</keyword>
<organism evidence="13">
    <name type="scientific">bioreactor metagenome</name>
    <dbReference type="NCBI Taxonomy" id="1076179"/>
    <lineage>
        <taxon>unclassified sequences</taxon>
        <taxon>metagenomes</taxon>
        <taxon>ecological metagenomes</taxon>
    </lineage>
</organism>
<comment type="caution">
    <text evidence="13">The sequence shown here is derived from an EMBL/GenBank/DDBJ whole genome shotgun (WGS) entry which is preliminary data.</text>
</comment>
<dbReference type="InterPro" id="IPR001094">
    <property type="entry name" value="Flavdoxin-like"/>
</dbReference>
<dbReference type="PANTHER" id="PTHR19384">
    <property type="entry name" value="NITRIC OXIDE SYNTHASE-RELATED"/>
    <property type="match status" value="1"/>
</dbReference>
<dbReference type="PIRSF" id="PIRSF000207">
    <property type="entry name" value="SiR-FP_CysJ"/>
    <property type="match status" value="1"/>
</dbReference>
<dbReference type="PROSITE" id="PS51384">
    <property type="entry name" value="FAD_FR"/>
    <property type="match status" value="1"/>
</dbReference>
<dbReference type="InterPro" id="IPR017927">
    <property type="entry name" value="FAD-bd_FR_type"/>
</dbReference>
<evidence type="ECO:0000256" key="7">
    <source>
        <dbReference type="ARBA" id="ARBA00022827"/>
    </source>
</evidence>
<dbReference type="InterPro" id="IPR023173">
    <property type="entry name" value="NADPH_Cyt_P450_Rdtase_alpha"/>
</dbReference>
<dbReference type="InterPro" id="IPR039261">
    <property type="entry name" value="FNR_nucleotide-bd"/>
</dbReference>
<name>A0A644W197_9ZZZZ</name>
<dbReference type="GO" id="GO:0010181">
    <property type="term" value="F:FMN binding"/>
    <property type="evidence" value="ECO:0007669"/>
    <property type="project" value="InterPro"/>
</dbReference>
<evidence type="ECO:0000256" key="1">
    <source>
        <dbReference type="ARBA" id="ARBA00001917"/>
    </source>
</evidence>
<evidence type="ECO:0000256" key="10">
    <source>
        <dbReference type="ARBA" id="ARBA00023002"/>
    </source>
</evidence>
<comment type="cofactor">
    <cofactor evidence="1">
        <name>FMN</name>
        <dbReference type="ChEBI" id="CHEBI:58210"/>
    </cofactor>
</comment>
<feature type="domain" description="FAD-binding FR-type" evidence="12">
    <location>
        <begin position="233"/>
        <end position="447"/>
    </location>
</feature>
<dbReference type="AlphaFoldDB" id="A0A644W197"/>
<dbReference type="EMBL" id="VSSQ01000552">
    <property type="protein sequence ID" value="MPL97367.1"/>
    <property type="molecule type" value="Genomic_DNA"/>
</dbReference>
<dbReference type="SUPFAM" id="SSF52343">
    <property type="entry name" value="Ferredoxin reductase-like, C-terminal NADP-linked domain"/>
    <property type="match status" value="1"/>
</dbReference>